<dbReference type="STRING" id="137246.A0A401RL69"/>
<keyword evidence="10 13" id="KW-0408">Iron</keyword>
<comment type="subcellular location">
    <subcellularLocation>
        <location evidence="3">Endoplasmic reticulum membrane</location>
        <topology evidence="3">Peripheral membrane protein</topology>
    </subcellularLocation>
    <subcellularLocation>
        <location evidence="2">Microsome membrane</location>
        <topology evidence="2">Peripheral membrane protein</topology>
    </subcellularLocation>
</comment>
<evidence type="ECO:0000256" key="10">
    <source>
        <dbReference type="ARBA" id="ARBA00023004"/>
    </source>
</evidence>
<dbReference type="GO" id="GO:0005789">
    <property type="term" value="C:endoplasmic reticulum membrane"/>
    <property type="evidence" value="ECO:0007669"/>
    <property type="project" value="UniProtKB-SubCell"/>
</dbReference>
<dbReference type="PRINTS" id="PR00385">
    <property type="entry name" value="P450"/>
</dbReference>
<dbReference type="FunFam" id="1.10.630.10:FF:000238">
    <property type="entry name" value="Cytochrome P450 2A6"/>
    <property type="match status" value="1"/>
</dbReference>
<dbReference type="InterPro" id="IPR050182">
    <property type="entry name" value="Cytochrome_P450_fam2"/>
</dbReference>
<dbReference type="PRINTS" id="PR00463">
    <property type="entry name" value="EP450I"/>
</dbReference>
<sequence>MESTEVSGRTSWLSLQEFLIFLTVFLLVTLAIRGRRNSNLPPGPSAWSFLGNIFHPDQPVPQVVTAELSRKYGNIYTTHILWIPVIILNGFQTIQEALIQHGREFAGRPHLHITDLLSKGQGILTAQYDRSWKQQRRFALTVLRNFGLGQFTFEDSILEEAHYLAAAFGESEGSSFDPQAIITSAVSNVTCKVIFGKRFHYQDRKFMKLVALFDEALKLQGGFWAMVCAAVPNIHRFPGPHQRIFENKVQIEAILQDFIQQHKDSLDAERIRDFIDAYLLEMEKERNFPGSCLTDGNLLYNIYDLFLAGTETTTTTLCWALLYMMAYPDVQVLLEESQWKHPNQFNPENFLNENGEFFKPDAFIPFSMGLRACLGEKLAKIELFLFFTTMLQNFEFHWPDKTSPPDLKGSFKIIMAPRPYKLELRSRMVHYNGL</sequence>
<dbReference type="InterPro" id="IPR036396">
    <property type="entry name" value="Cyt_P450_sf"/>
</dbReference>
<evidence type="ECO:0000313" key="15">
    <source>
        <dbReference type="EMBL" id="GCC18927.1"/>
    </source>
</evidence>
<comment type="caution">
    <text evidence="15">The sequence shown here is derived from an EMBL/GenBank/DDBJ whole genome shotgun (WGS) entry which is preliminary data.</text>
</comment>
<keyword evidence="8" id="KW-0492">Microsome</keyword>
<evidence type="ECO:0000256" key="9">
    <source>
        <dbReference type="ARBA" id="ARBA00023002"/>
    </source>
</evidence>
<dbReference type="GO" id="GO:0020037">
    <property type="term" value="F:heme binding"/>
    <property type="evidence" value="ECO:0007669"/>
    <property type="project" value="InterPro"/>
</dbReference>
<keyword evidence="12 14" id="KW-0472">Membrane</keyword>
<evidence type="ECO:0000256" key="4">
    <source>
        <dbReference type="ARBA" id="ARBA00010617"/>
    </source>
</evidence>
<organism evidence="15 16">
    <name type="scientific">Chiloscyllium punctatum</name>
    <name type="common">Brownbanded bambooshark</name>
    <name type="synonym">Hemiscyllium punctatum</name>
    <dbReference type="NCBI Taxonomy" id="137246"/>
    <lineage>
        <taxon>Eukaryota</taxon>
        <taxon>Metazoa</taxon>
        <taxon>Chordata</taxon>
        <taxon>Craniata</taxon>
        <taxon>Vertebrata</taxon>
        <taxon>Chondrichthyes</taxon>
        <taxon>Elasmobranchii</taxon>
        <taxon>Galeomorphii</taxon>
        <taxon>Galeoidea</taxon>
        <taxon>Orectolobiformes</taxon>
        <taxon>Hemiscylliidae</taxon>
        <taxon>Chiloscyllium</taxon>
    </lineage>
</organism>
<keyword evidence="9 13" id="KW-0560">Oxidoreductase</keyword>
<dbReference type="InterPro" id="IPR001128">
    <property type="entry name" value="Cyt_P450"/>
</dbReference>
<dbReference type="InterPro" id="IPR017972">
    <property type="entry name" value="Cyt_P450_CS"/>
</dbReference>
<dbReference type="Gene3D" id="1.10.630.10">
    <property type="entry name" value="Cytochrome P450"/>
    <property type="match status" value="2"/>
</dbReference>
<evidence type="ECO:0000256" key="13">
    <source>
        <dbReference type="RuleBase" id="RU000461"/>
    </source>
</evidence>
<evidence type="ECO:0008006" key="17">
    <source>
        <dbReference type="Google" id="ProtNLM"/>
    </source>
</evidence>
<evidence type="ECO:0000313" key="16">
    <source>
        <dbReference type="Proteomes" id="UP000287033"/>
    </source>
</evidence>
<dbReference type="EMBL" id="BEZZ01001477">
    <property type="protein sequence ID" value="GCC18927.1"/>
    <property type="molecule type" value="Genomic_DNA"/>
</dbReference>
<gene>
    <name evidence="15" type="ORF">chiPu_0018125</name>
</gene>
<dbReference type="GO" id="GO:0006805">
    <property type="term" value="P:xenobiotic metabolic process"/>
    <property type="evidence" value="ECO:0007669"/>
    <property type="project" value="TreeGrafter"/>
</dbReference>
<dbReference type="PANTHER" id="PTHR24300:SF177">
    <property type="entry name" value="CYTOCHROME P450 2J2"/>
    <property type="match status" value="1"/>
</dbReference>
<dbReference type="Proteomes" id="UP000287033">
    <property type="component" value="Unassembled WGS sequence"/>
</dbReference>
<proteinExistence type="inferred from homology"/>
<evidence type="ECO:0000256" key="5">
    <source>
        <dbReference type="ARBA" id="ARBA00022617"/>
    </source>
</evidence>
<evidence type="ECO:0000256" key="8">
    <source>
        <dbReference type="ARBA" id="ARBA00022848"/>
    </source>
</evidence>
<protein>
    <recommendedName>
        <fullName evidence="17">Cytochrome P450</fullName>
    </recommendedName>
</protein>
<keyword evidence="6 13" id="KW-0479">Metal-binding</keyword>
<evidence type="ECO:0000256" key="2">
    <source>
        <dbReference type="ARBA" id="ARBA00004174"/>
    </source>
</evidence>
<accession>A0A401RL69</accession>
<keyword evidence="14" id="KW-1133">Transmembrane helix</keyword>
<dbReference type="PANTHER" id="PTHR24300">
    <property type="entry name" value="CYTOCHROME P450 508A4-RELATED"/>
    <property type="match status" value="1"/>
</dbReference>
<dbReference type="GO" id="GO:0005506">
    <property type="term" value="F:iron ion binding"/>
    <property type="evidence" value="ECO:0007669"/>
    <property type="project" value="InterPro"/>
</dbReference>
<feature type="transmembrane region" description="Helical" evidence="14">
    <location>
        <begin position="12"/>
        <end position="32"/>
    </location>
</feature>
<evidence type="ECO:0000256" key="14">
    <source>
        <dbReference type="SAM" id="Phobius"/>
    </source>
</evidence>
<keyword evidence="5 13" id="KW-0349">Heme</keyword>
<name>A0A401RL69_CHIPU</name>
<keyword evidence="14" id="KW-0812">Transmembrane</keyword>
<evidence type="ECO:0000256" key="7">
    <source>
        <dbReference type="ARBA" id="ARBA00022824"/>
    </source>
</evidence>
<reference evidence="15 16" key="1">
    <citation type="journal article" date="2018" name="Nat. Ecol. Evol.">
        <title>Shark genomes provide insights into elasmobranch evolution and the origin of vertebrates.</title>
        <authorList>
            <person name="Hara Y"/>
            <person name="Yamaguchi K"/>
            <person name="Onimaru K"/>
            <person name="Kadota M"/>
            <person name="Koyanagi M"/>
            <person name="Keeley SD"/>
            <person name="Tatsumi K"/>
            <person name="Tanaka K"/>
            <person name="Motone F"/>
            <person name="Kageyama Y"/>
            <person name="Nozu R"/>
            <person name="Adachi N"/>
            <person name="Nishimura O"/>
            <person name="Nakagawa R"/>
            <person name="Tanegashima C"/>
            <person name="Kiyatake I"/>
            <person name="Matsumoto R"/>
            <person name="Murakumo K"/>
            <person name="Nishida K"/>
            <person name="Terakita A"/>
            <person name="Kuratani S"/>
            <person name="Sato K"/>
            <person name="Hyodo S Kuraku.S."/>
        </authorList>
    </citation>
    <scope>NUCLEOTIDE SEQUENCE [LARGE SCALE GENOMIC DNA]</scope>
</reference>
<dbReference type="Pfam" id="PF00067">
    <property type="entry name" value="p450"/>
    <property type="match status" value="2"/>
</dbReference>
<dbReference type="InterPro" id="IPR002401">
    <property type="entry name" value="Cyt_P450_E_grp-I"/>
</dbReference>
<dbReference type="OrthoDB" id="2789670at2759"/>
<dbReference type="SUPFAM" id="SSF48264">
    <property type="entry name" value="Cytochrome P450"/>
    <property type="match status" value="1"/>
</dbReference>
<evidence type="ECO:0000256" key="12">
    <source>
        <dbReference type="ARBA" id="ARBA00023136"/>
    </source>
</evidence>
<comment type="similarity">
    <text evidence="4 13">Belongs to the cytochrome P450 family.</text>
</comment>
<dbReference type="OMA" id="EESQWKH"/>
<keyword evidence="7" id="KW-0256">Endoplasmic reticulum</keyword>
<keyword evidence="11 13" id="KW-0503">Monooxygenase</keyword>
<evidence type="ECO:0000256" key="1">
    <source>
        <dbReference type="ARBA" id="ARBA00001971"/>
    </source>
</evidence>
<dbReference type="AlphaFoldDB" id="A0A401RL69"/>
<evidence type="ECO:0000256" key="11">
    <source>
        <dbReference type="ARBA" id="ARBA00023033"/>
    </source>
</evidence>
<evidence type="ECO:0000256" key="6">
    <source>
        <dbReference type="ARBA" id="ARBA00022723"/>
    </source>
</evidence>
<dbReference type="PROSITE" id="PS00086">
    <property type="entry name" value="CYTOCHROME_P450"/>
    <property type="match status" value="1"/>
</dbReference>
<comment type="cofactor">
    <cofactor evidence="1">
        <name>heme</name>
        <dbReference type="ChEBI" id="CHEBI:30413"/>
    </cofactor>
</comment>
<dbReference type="GO" id="GO:0006082">
    <property type="term" value="P:organic acid metabolic process"/>
    <property type="evidence" value="ECO:0007669"/>
    <property type="project" value="TreeGrafter"/>
</dbReference>
<evidence type="ECO:0000256" key="3">
    <source>
        <dbReference type="ARBA" id="ARBA00004406"/>
    </source>
</evidence>
<keyword evidence="16" id="KW-1185">Reference proteome</keyword>
<dbReference type="GO" id="GO:0016712">
    <property type="term" value="F:oxidoreductase activity, acting on paired donors, with incorporation or reduction of molecular oxygen, reduced flavin or flavoprotein as one donor, and incorporation of one atom of oxygen"/>
    <property type="evidence" value="ECO:0007669"/>
    <property type="project" value="TreeGrafter"/>
</dbReference>